<dbReference type="GO" id="GO:0016020">
    <property type="term" value="C:membrane"/>
    <property type="evidence" value="ECO:0007669"/>
    <property type="project" value="InterPro"/>
</dbReference>
<dbReference type="EMBL" id="SMRT01000024">
    <property type="protein sequence ID" value="TDF91867.1"/>
    <property type="molecule type" value="Genomic_DNA"/>
</dbReference>
<dbReference type="PANTHER" id="PTHR43032:SF4">
    <property type="entry name" value="OXIDOREDUCTASE MOLYBDOPTERIN-BINDING DOMAIN-CONTAINING PROTEIN"/>
    <property type="match status" value="1"/>
</dbReference>
<dbReference type="InterPro" id="IPR000572">
    <property type="entry name" value="OxRdtase_Mopterin-bd_dom"/>
</dbReference>
<feature type="domain" description="Oxidoreductase molybdopterin-binding" evidence="2">
    <location>
        <begin position="275"/>
        <end position="420"/>
    </location>
</feature>
<organism evidence="3 4">
    <name type="scientific">Paenibacillus piri</name>
    <dbReference type="NCBI Taxonomy" id="2547395"/>
    <lineage>
        <taxon>Bacteria</taxon>
        <taxon>Bacillati</taxon>
        <taxon>Bacillota</taxon>
        <taxon>Bacilli</taxon>
        <taxon>Bacillales</taxon>
        <taxon>Paenibacillaceae</taxon>
        <taxon>Paenibacillus</taxon>
    </lineage>
</organism>
<keyword evidence="1" id="KW-1133">Transmembrane helix</keyword>
<evidence type="ECO:0000256" key="1">
    <source>
        <dbReference type="SAM" id="Phobius"/>
    </source>
</evidence>
<name>A0A4R5KCL9_9BACL</name>
<keyword evidence="4" id="KW-1185">Reference proteome</keyword>
<comment type="caution">
    <text evidence="3">The sequence shown here is derived from an EMBL/GenBank/DDBJ whole genome shotgun (WGS) entry which is preliminary data.</text>
</comment>
<dbReference type="InterPro" id="IPR036374">
    <property type="entry name" value="OxRdtase_Mopterin-bd_sf"/>
</dbReference>
<feature type="transmembrane region" description="Helical" evidence="1">
    <location>
        <begin position="92"/>
        <end position="112"/>
    </location>
</feature>
<feature type="transmembrane region" description="Helical" evidence="1">
    <location>
        <begin position="202"/>
        <end position="223"/>
    </location>
</feature>
<dbReference type="GO" id="GO:0022904">
    <property type="term" value="P:respiratory electron transport chain"/>
    <property type="evidence" value="ECO:0007669"/>
    <property type="project" value="InterPro"/>
</dbReference>
<protein>
    <submittedName>
        <fullName evidence="3">Oxidoreductase</fullName>
    </submittedName>
</protein>
<dbReference type="SUPFAM" id="SSF81342">
    <property type="entry name" value="Transmembrane di-heme cytochromes"/>
    <property type="match status" value="1"/>
</dbReference>
<evidence type="ECO:0000259" key="2">
    <source>
        <dbReference type="Pfam" id="PF00174"/>
    </source>
</evidence>
<evidence type="ECO:0000313" key="3">
    <source>
        <dbReference type="EMBL" id="TDF91867.1"/>
    </source>
</evidence>
<feature type="transmembrane region" description="Helical" evidence="1">
    <location>
        <begin position="51"/>
        <end position="72"/>
    </location>
</feature>
<evidence type="ECO:0000313" key="4">
    <source>
        <dbReference type="Proteomes" id="UP000295636"/>
    </source>
</evidence>
<dbReference type="AlphaFoldDB" id="A0A4R5KCL9"/>
<feature type="transmembrane region" description="Helical" evidence="1">
    <location>
        <begin position="21"/>
        <end position="39"/>
    </location>
</feature>
<dbReference type="InterPro" id="IPR016174">
    <property type="entry name" value="Di-haem_cyt_TM"/>
</dbReference>
<dbReference type="PANTHER" id="PTHR43032">
    <property type="entry name" value="PROTEIN-METHIONINE-SULFOXIDE REDUCTASE"/>
    <property type="match status" value="1"/>
</dbReference>
<proteinExistence type="predicted"/>
<dbReference type="OrthoDB" id="9778777at2"/>
<dbReference type="Pfam" id="PF00174">
    <property type="entry name" value="Oxidored_molyb"/>
    <property type="match status" value="1"/>
</dbReference>
<feature type="transmembrane region" description="Helical" evidence="1">
    <location>
        <begin position="118"/>
        <end position="140"/>
    </location>
</feature>
<reference evidence="3 4" key="1">
    <citation type="submission" date="2019-03" db="EMBL/GenBank/DDBJ databases">
        <title>This is whole genome sequence of Paenibacillus sp MS74 strain.</title>
        <authorList>
            <person name="Trinh H.N."/>
        </authorList>
    </citation>
    <scope>NUCLEOTIDE SEQUENCE [LARGE SCALE GENOMIC DNA]</scope>
    <source>
        <strain evidence="3 4">MS74</strain>
    </source>
</reference>
<sequence>MESWRGWLKEPYGKKLSKLHAWNAWIVVLLAVTGIILYIPSIRGDLGALRVVMKQAHIVLGFVSIAVIAMYVPLIPKHWKQIRGRLNQRWNLVVVLALLAGWSLTGLLLWQFRSLPPVWSNISLLLHDLFTWIGIPYAAYHSISRSRWLKAMRQQEKRASAAFASTETVKRSAASDAAGEGKMSPQAFVDYLKKAPISRASFLRLAAGLVLVLGVGPAFYRWMKSVSDTGGDELAQLTGTDGNKMVPAPEALAQSNPPIGGGGKGEFRIYTVTELPTFSSDNWQFVVSGMVDKPISWSWEELLKLKRKVQVSDFHCVTGWSVYSLTWEGIPLSELLAMTGVKSTARFAKMYSGDKVYTDCLSLEQARMDDVMVAVLMDGKPIPSQLGGPVRLIVPKMYAYKSVKWLQAIELIDKEHMGYWEVRGYDNDAWVPGKRLS</sequence>
<accession>A0A4R5KCL9</accession>
<dbReference type="Proteomes" id="UP000295636">
    <property type="component" value="Unassembled WGS sequence"/>
</dbReference>
<dbReference type="Gene3D" id="3.90.420.10">
    <property type="entry name" value="Oxidoreductase, molybdopterin-binding domain"/>
    <property type="match status" value="1"/>
</dbReference>
<dbReference type="RefSeq" id="WP_133235801.1">
    <property type="nucleotide sequence ID" value="NZ_SMRT01000024.1"/>
</dbReference>
<keyword evidence="1" id="KW-0472">Membrane</keyword>
<gene>
    <name evidence="3" type="ORF">E1757_31495</name>
</gene>
<keyword evidence="1" id="KW-0812">Transmembrane</keyword>
<dbReference type="SUPFAM" id="SSF56524">
    <property type="entry name" value="Oxidoreductase molybdopterin-binding domain"/>
    <property type="match status" value="1"/>
</dbReference>